<sequence>MKRALTAFLIALLLSVAHAAVPIQEIYPSRVAPGGLIQVTLGSVNGQPFDCKRYSLRIWIGSSSYTPTCEAKGSQRFLVMTLPTQAAQLPQMGPQVLRVLNAGERPKPGDPSSRNVHILDQVTGVLSVQSTSQLGGPTQGPVQTSDIPQPGKLASVFTSNPVRSDSVAITKARTAIQAALSSSESEKYDLPGSQGVCGATLYSTRLSSPVLQQQVGLLIEEAEDAGIWVAPDTAKQPPADSVFWSDLPPERLNAYGWEAIHLNSPVTPGTVRPTVYLIDTFDPHAMNTDPFRIKIVFNGDEFTAEGHGSKVSELIQTVAPSAEMKYTQACNGSGSCSLRKVLEGICAAATSAATGKVIVHLSLATPYDHPILHAAVNEALKAGAAIVVAYGNSDRCLGRAGGPLDYCNAYPADWAGGALYSVGASQQSNATPQTFQRGQLRYTRKGDLQSQSGSAERVLPAMPVATQPSLSAPGFFFLPLTDQGTPASDAKPYWGTSFAAPLVTGALVRWVQVGKTGWPTPAQLKCYDARLDLRQLTASCT</sequence>
<keyword evidence="4" id="KW-0720">Serine protease</keyword>
<protein>
    <recommendedName>
        <fullName evidence="6">Peptidase S8/S53 domain-containing protein</fullName>
    </recommendedName>
</protein>
<dbReference type="SUPFAM" id="SSF52743">
    <property type="entry name" value="Subtilisin-like"/>
    <property type="match status" value="1"/>
</dbReference>
<dbReference type="CDD" id="cd00306">
    <property type="entry name" value="Peptidases_S8_S53"/>
    <property type="match status" value="1"/>
</dbReference>
<dbReference type="Gene3D" id="3.40.50.200">
    <property type="entry name" value="Peptidase S8/S53 domain"/>
    <property type="match status" value="1"/>
</dbReference>
<dbReference type="Pfam" id="PF00082">
    <property type="entry name" value="Peptidase_S8"/>
    <property type="match status" value="1"/>
</dbReference>
<evidence type="ECO:0000313" key="7">
    <source>
        <dbReference type="EMBL" id="GGN43375.1"/>
    </source>
</evidence>
<accession>A0ABQ2JA43</accession>
<gene>
    <name evidence="7" type="ORF">GCM10010842_30810</name>
</gene>
<dbReference type="PROSITE" id="PS00138">
    <property type="entry name" value="SUBTILASE_SER"/>
    <property type="match status" value="1"/>
</dbReference>
<evidence type="ECO:0000256" key="4">
    <source>
        <dbReference type="ARBA" id="ARBA00022825"/>
    </source>
</evidence>
<dbReference type="InterPro" id="IPR050131">
    <property type="entry name" value="Peptidase_S8_subtilisin-like"/>
</dbReference>
<dbReference type="InterPro" id="IPR023828">
    <property type="entry name" value="Peptidase_S8_Ser-AS"/>
</dbReference>
<evidence type="ECO:0000256" key="3">
    <source>
        <dbReference type="ARBA" id="ARBA00022801"/>
    </source>
</evidence>
<dbReference type="PANTHER" id="PTHR43806">
    <property type="entry name" value="PEPTIDASE S8"/>
    <property type="match status" value="1"/>
</dbReference>
<evidence type="ECO:0000256" key="5">
    <source>
        <dbReference type="SAM" id="SignalP"/>
    </source>
</evidence>
<feature type="domain" description="Peptidase S8/S53" evidence="6">
    <location>
        <begin position="312"/>
        <end position="524"/>
    </location>
</feature>
<evidence type="ECO:0000256" key="1">
    <source>
        <dbReference type="ARBA" id="ARBA00011073"/>
    </source>
</evidence>
<keyword evidence="3" id="KW-0378">Hydrolase</keyword>
<dbReference type="Proteomes" id="UP000645517">
    <property type="component" value="Unassembled WGS sequence"/>
</dbReference>
<proteinExistence type="inferred from homology"/>
<feature type="chain" id="PRO_5045237969" description="Peptidase S8/S53 domain-containing protein" evidence="5">
    <location>
        <begin position="20"/>
        <end position="541"/>
    </location>
</feature>
<evidence type="ECO:0000256" key="2">
    <source>
        <dbReference type="ARBA" id="ARBA00022670"/>
    </source>
</evidence>
<name>A0ABQ2JA43_9DEIO</name>
<dbReference type="EMBL" id="BMOR01000018">
    <property type="protein sequence ID" value="GGN43375.1"/>
    <property type="molecule type" value="Genomic_DNA"/>
</dbReference>
<feature type="signal peptide" evidence="5">
    <location>
        <begin position="1"/>
        <end position="19"/>
    </location>
</feature>
<keyword evidence="5" id="KW-0732">Signal</keyword>
<evidence type="ECO:0000259" key="6">
    <source>
        <dbReference type="Pfam" id="PF00082"/>
    </source>
</evidence>
<dbReference type="InterPro" id="IPR036852">
    <property type="entry name" value="Peptidase_S8/S53_dom_sf"/>
</dbReference>
<comment type="caution">
    <text evidence="7">The sequence shown here is derived from an EMBL/GenBank/DDBJ whole genome shotgun (WGS) entry which is preliminary data.</text>
</comment>
<keyword evidence="2" id="KW-0645">Protease</keyword>
<organism evidence="7 8">
    <name type="scientific">Deinococcus daejeonensis</name>
    <dbReference type="NCBI Taxonomy" id="1007098"/>
    <lineage>
        <taxon>Bacteria</taxon>
        <taxon>Thermotogati</taxon>
        <taxon>Deinococcota</taxon>
        <taxon>Deinococci</taxon>
        <taxon>Deinococcales</taxon>
        <taxon>Deinococcaceae</taxon>
        <taxon>Deinococcus</taxon>
    </lineage>
</organism>
<dbReference type="PANTHER" id="PTHR43806:SF13">
    <property type="entry name" value="SUBTILASE-TYPE PROTEINASE RRT12"/>
    <property type="match status" value="1"/>
</dbReference>
<evidence type="ECO:0000313" key="8">
    <source>
        <dbReference type="Proteomes" id="UP000645517"/>
    </source>
</evidence>
<keyword evidence="8" id="KW-1185">Reference proteome</keyword>
<dbReference type="InterPro" id="IPR000209">
    <property type="entry name" value="Peptidase_S8/S53_dom"/>
</dbReference>
<dbReference type="RefSeq" id="WP_189058317.1">
    <property type="nucleotide sequence ID" value="NZ_BMOR01000018.1"/>
</dbReference>
<comment type="similarity">
    <text evidence="1">Belongs to the peptidase S8 family.</text>
</comment>
<reference evidence="8" key="1">
    <citation type="journal article" date="2019" name="Int. J. Syst. Evol. Microbiol.">
        <title>The Global Catalogue of Microorganisms (GCM) 10K type strain sequencing project: providing services to taxonomists for standard genome sequencing and annotation.</title>
        <authorList>
            <consortium name="The Broad Institute Genomics Platform"/>
            <consortium name="The Broad Institute Genome Sequencing Center for Infectious Disease"/>
            <person name="Wu L."/>
            <person name="Ma J."/>
        </authorList>
    </citation>
    <scope>NUCLEOTIDE SEQUENCE [LARGE SCALE GENOMIC DNA]</scope>
    <source>
        <strain evidence="8">JCM 16918</strain>
    </source>
</reference>